<keyword evidence="2" id="KW-0479">Metal-binding</keyword>
<protein>
    <recommendedName>
        <fullName evidence="4">CCHC-type domain-containing protein</fullName>
    </recommendedName>
</protein>
<dbReference type="SUPFAM" id="SSF57756">
    <property type="entry name" value="Retrovirus zinc finger-like domains"/>
    <property type="match status" value="1"/>
</dbReference>
<feature type="region of interest" description="Disordered" evidence="3">
    <location>
        <begin position="147"/>
        <end position="178"/>
    </location>
</feature>
<accession>A0A5D3B332</accession>
<dbReference type="InterPro" id="IPR001878">
    <property type="entry name" value="Znf_CCHC"/>
</dbReference>
<keyword evidence="1" id="KW-0507">mRNA processing</keyword>
<dbReference type="Gene3D" id="4.10.60.10">
    <property type="entry name" value="Zinc finger, CCHC-type"/>
    <property type="match status" value="1"/>
</dbReference>
<keyword evidence="2" id="KW-0863">Zinc-finger</keyword>
<sequence>MSELLVRQAERNLRVMRLTEYPTATEMINHVTTFNKTWADAKRYESRFIEVDRCDLFILSLPRRDPTFTIDYREFRKSLSNANPPTWLACMKIYNKIIVEKDFEEAHDKERDAMVASVQRDQHAGREYVKETRTCYRCDKKGHIGRDCKNPKRMPKQKGGATGGATGGKEMVDGNGKPKFRGALAVTKAKESEEEVTNTFVGGALRVVHTTSPPAP</sequence>
<organism evidence="5 6">
    <name type="scientific">Cryptococcus floricola</name>
    <dbReference type="NCBI Taxonomy" id="2591691"/>
    <lineage>
        <taxon>Eukaryota</taxon>
        <taxon>Fungi</taxon>
        <taxon>Dikarya</taxon>
        <taxon>Basidiomycota</taxon>
        <taxon>Agaricomycotina</taxon>
        <taxon>Tremellomycetes</taxon>
        <taxon>Tremellales</taxon>
        <taxon>Cryptococcaceae</taxon>
        <taxon>Cryptococcus</taxon>
    </lineage>
</organism>
<dbReference type="EMBL" id="NIDF01000018">
    <property type="protein sequence ID" value="TYJ56921.1"/>
    <property type="molecule type" value="Genomic_DNA"/>
</dbReference>
<keyword evidence="2" id="KW-0862">Zinc</keyword>
<reference evidence="5 6" key="1">
    <citation type="submission" date="2017-05" db="EMBL/GenBank/DDBJ databases">
        <title>The Genome Sequence of Tsuchiyaea wingfieldii DSM 27421.</title>
        <authorList>
            <person name="Cuomo C."/>
            <person name="Passer A."/>
            <person name="Billmyre B."/>
            <person name="Heitman J."/>
        </authorList>
    </citation>
    <scope>NUCLEOTIDE SEQUENCE [LARGE SCALE GENOMIC DNA]</scope>
    <source>
        <strain evidence="5 6">DSM 27421</strain>
    </source>
</reference>
<dbReference type="GO" id="GO:0006397">
    <property type="term" value="P:mRNA processing"/>
    <property type="evidence" value="ECO:0007669"/>
    <property type="project" value="UniProtKB-KW"/>
</dbReference>
<evidence type="ECO:0000313" key="6">
    <source>
        <dbReference type="Proteomes" id="UP000322245"/>
    </source>
</evidence>
<name>A0A5D3B332_9TREE</name>
<evidence type="ECO:0000259" key="4">
    <source>
        <dbReference type="PROSITE" id="PS50158"/>
    </source>
</evidence>
<dbReference type="PROSITE" id="PS50158">
    <property type="entry name" value="ZF_CCHC"/>
    <property type="match status" value="1"/>
</dbReference>
<dbReference type="GO" id="GO:0003676">
    <property type="term" value="F:nucleic acid binding"/>
    <property type="evidence" value="ECO:0007669"/>
    <property type="project" value="InterPro"/>
</dbReference>
<feature type="domain" description="CCHC-type" evidence="4">
    <location>
        <begin position="135"/>
        <end position="150"/>
    </location>
</feature>
<dbReference type="InterPro" id="IPR036875">
    <property type="entry name" value="Znf_CCHC_sf"/>
</dbReference>
<keyword evidence="6" id="KW-1185">Reference proteome</keyword>
<comment type="caution">
    <text evidence="5">The sequence shown here is derived from an EMBL/GenBank/DDBJ whole genome shotgun (WGS) entry which is preliminary data.</text>
</comment>
<evidence type="ECO:0000256" key="3">
    <source>
        <dbReference type="SAM" id="MobiDB-lite"/>
    </source>
</evidence>
<evidence type="ECO:0000313" key="5">
    <source>
        <dbReference type="EMBL" id="TYJ56921.1"/>
    </source>
</evidence>
<dbReference type="Proteomes" id="UP000322245">
    <property type="component" value="Unassembled WGS sequence"/>
</dbReference>
<evidence type="ECO:0000256" key="1">
    <source>
        <dbReference type="ARBA" id="ARBA00022664"/>
    </source>
</evidence>
<dbReference type="AlphaFoldDB" id="A0A5D3B332"/>
<dbReference type="SMART" id="SM00343">
    <property type="entry name" value="ZnF_C2HC"/>
    <property type="match status" value="1"/>
</dbReference>
<dbReference type="GO" id="GO:0008270">
    <property type="term" value="F:zinc ion binding"/>
    <property type="evidence" value="ECO:0007669"/>
    <property type="project" value="UniProtKB-KW"/>
</dbReference>
<gene>
    <name evidence="5" type="ORF">B9479_002366</name>
</gene>
<evidence type="ECO:0000256" key="2">
    <source>
        <dbReference type="PROSITE-ProRule" id="PRU00047"/>
    </source>
</evidence>
<dbReference type="Pfam" id="PF00098">
    <property type="entry name" value="zf-CCHC"/>
    <property type="match status" value="1"/>
</dbReference>
<proteinExistence type="predicted"/>